<dbReference type="Proteomes" id="UP000239290">
    <property type="component" value="Unassembled WGS sequence"/>
</dbReference>
<comment type="subcellular location">
    <subcellularLocation>
        <location evidence="1">Cell membrane</location>
        <topology evidence="1">Multi-pass membrane protein</topology>
    </subcellularLocation>
</comment>
<feature type="transmembrane region" description="Helical" evidence="6">
    <location>
        <begin position="25"/>
        <end position="45"/>
    </location>
</feature>
<dbReference type="PANTHER" id="PTHR23521">
    <property type="entry name" value="TRANSPORTER MFS SUPERFAMILY"/>
    <property type="match status" value="1"/>
</dbReference>
<dbReference type="InterPro" id="IPR020846">
    <property type="entry name" value="MFS_dom"/>
</dbReference>
<feature type="transmembrane region" description="Helical" evidence="6">
    <location>
        <begin position="176"/>
        <end position="199"/>
    </location>
</feature>
<evidence type="ECO:0000259" key="7">
    <source>
        <dbReference type="PROSITE" id="PS50850"/>
    </source>
</evidence>
<name>A0A2S8J8W7_RHOOP</name>
<evidence type="ECO:0000256" key="3">
    <source>
        <dbReference type="ARBA" id="ARBA00022989"/>
    </source>
</evidence>
<dbReference type="SUPFAM" id="SSF103473">
    <property type="entry name" value="MFS general substrate transporter"/>
    <property type="match status" value="1"/>
</dbReference>
<sequence>MSPYDAELQPAPEHKPAAAPAQRPATALTLIAISTFLSMSVWFSASFVVPQLVAVWNLSTAGSSLLTIAVQFGFVIGAVTAAATGLADAVPGRILISCGAIGAALANLGLLFADGLAAAIPLRLLTGIFLAAVYPPALKEVSTWFRTGRGTALGVMIGALTLGSALPHLVNSFGDVQWQHVITATTIMTAAGGGLILLLRTSGPYPFPRQPFSITAAITSLRNKHVALANIGYMGHMWELYAMWAWVGAFLATLPAIATRPHPDATASALSFTCIGAGAIGCFVGGRLSDRYGRAQSALICLICSGTAAIGLSILDTAPLPIVLTVCVFWGFWVIADSAQFSALVTEHADPVYVGGAVSIQLALGYLTTTLTLWLVPVLVEHLSWSAALLALALGPVIGAGAMALLIRADRDITTSLPTENGE</sequence>
<feature type="transmembrane region" description="Helical" evidence="6">
    <location>
        <begin position="150"/>
        <end position="170"/>
    </location>
</feature>
<feature type="transmembrane region" description="Helical" evidence="6">
    <location>
        <begin position="94"/>
        <end position="113"/>
    </location>
</feature>
<dbReference type="InterPro" id="IPR011701">
    <property type="entry name" value="MFS"/>
</dbReference>
<evidence type="ECO:0000313" key="9">
    <source>
        <dbReference type="Proteomes" id="UP000239290"/>
    </source>
</evidence>
<protein>
    <submittedName>
        <fullName evidence="8">MFS transporter</fullName>
    </submittedName>
</protein>
<dbReference type="AlphaFoldDB" id="A0A2S8J8W7"/>
<evidence type="ECO:0000256" key="6">
    <source>
        <dbReference type="SAM" id="Phobius"/>
    </source>
</evidence>
<organism evidence="8 9">
    <name type="scientific">Rhodococcus opacus</name>
    <name type="common">Nocardia opaca</name>
    <dbReference type="NCBI Taxonomy" id="37919"/>
    <lineage>
        <taxon>Bacteria</taxon>
        <taxon>Bacillati</taxon>
        <taxon>Actinomycetota</taxon>
        <taxon>Actinomycetes</taxon>
        <taxon>Mycobacteriales</taxon>
        <taxon>Nocardiaceae</taxon>
        <taxon>Rhodococcus</taxon>
    </lineage>
</organism>
<evidence type="ECO:0000256" key="1">
    <source>
        <dbReference type="ARBA" id="ARBA00004651"/>
    </source>
</evidence>
<keyword evidence="3 6" id="KW-1133">Transmembrane helix</keyword>
<dbReference type="PANTHER" id="PTHR23521:SF3">
    <property type="entry name" value="MFS TRANSPORTER"/>
    <property type="match status" value="1"/>
</dbReference>
<dbReference type="Gene3D" id="1.20.1250.20">
    <property type="entry name" value="MFS general substrate transporter like domains"/>
    <property type="match status" value="2"/>
</dbReference>
<comment type="caution">
    <text evidence="8">The sequence shown here is derived from an EMBL/GenBank/DDBJ whole genome shotgun (WGS) entry which is preliminary data.</text>
</comment>
<feature type="transmembrane region" description="Helical" evidence="6">
    <location>
        <begin position="352"/>
        <end position="376"/>
    </location>
</feature>
<evidence type="ECO:0000256" key="4">
    <source>
        <dbReference type="ARBA" id="ARBA00023136"/>
    </source>
</evidence>
<feature type="transmembrane region" description="Helical" evidence="6">
    <location>
        <begin position="297"/>
        <end position="315"/>
    </location>
</feature>
<proteinExistence type="predicted"/>
<keyword evidence="4 6" id="KW-0472">Membrane</keyword>
<keyword evidence="2 6" id="KW-0812">Transmembrane</keyword>
<gene>
    <name evidence="8" type="ORF">C5613_18345</name>
</gene>
<evidence type="ECO:0000256" key="2">
    <source>
        <dbReference type="ARBA" id="ARBA00022692"/>
    </source>
</evidence>
<dbReference type="InterPro" id="IPR036259">
    <property type="entry name" value="MFS_trans_sf"/>
</dbReference>
<feature type="transmembrane region" description="Helical" evidence="6">
    <location>
        <begin position="65"/>
        <end position="87"/>
    </location>
</feature>
<feature type="transmembrane region" description="Helical" evidence="6">
    <location>
        <begin position="382"/>
        <end position="407"/>
    </location>
</feature>
<feature type="transmembrane region" description="Helical" evidence="6">
    <location>
        <begin position="119"/>
        <end position="138"/>
    </location>
</feature>
<feature type="region of interest" description="Disordered" evidence="5">
    <location>
        <begin position="1"/>
        <end position="20"/>
    </location>
</feature>
<dbReference type="Pfam" id="PF07690">
    <property type="entry name" value="MFS_1"/>
    <property type="match status" value="1"/>
</dbReference>
<dbReference type="PROSITE" id="PS50850">
    <property type="entry name" value="MFS"/>
    <property type="match status" value="1"/>
</dbReference>
<feature type="domain" description="Major facilitator superfamily (MFS) profile" evidence="7">
    <location>
        <begin position="27"/>
        <end position="411"/>
    </location>
</feature>
<feature type="transmembrane region" description="Helical" evidence="6">
    <location>
        <begin position="265"/>
        <end position="285"/>
    </location>
</feature>
<dbReference type="EMBL" id="PUIO01000020">
    <property type="protein sequence ID" value="PQP23511.1"/>
    <property type="molecule type" value="Genomic_DNA"/>
</dbReference>
<feature type="transmembrane region" description="Helical" evidence="6">
    <location>
        <begin position="240"/>
        <end position="259"/>
    </location>
</feature>
<feature type="transmembrane region" description="Helical" evidence="6">
    <location>
        <begin position="321"/>
        <end position="345"/>
    </location>
</feature>
<dbReference type="GO" id="GO:0005886">
    <property type="term" value="C:plasma membrane"/>
    <property type="evidence" value="ECO:0007669"/>
    <property type="project" value="UniProtKB-SubCell"/>
</dbReference>
<reference evidence="9" key="1">
    <citation type="submission" date="2018-02" db="EMBL/GenBank/DDBJ databases">
        <title>Draft genome sequencing of Rhodococcus opacus KU647198.</title>
        <authorList>
            <person name="Zheng B.-X."/>
        </authorList>
    </citation>
    <scope>NUCLEOTIDE SEQUENCE [LARGE SCALE GENOMIC DNA]</scope>
    <source>
        <strain evidence="9">04-OD7</strain>
    </source>
</reference>
<dbReference type="GO" id="GO:0022857">
    <property type="term" value="F:transmembrane transporter activity"/>
    <property type="evidence" value="ECO:0007669"/>
    <property type="project" value="InterPro"/>
</dbReference>
<dbReference type="RefSeq" id="WP_105416396.1">
    <property type="nucleotide sequence ID" value="NZ_PUIO01000020.1"/>
</dbReference>
<evidence type="ECO:0000256" key="5">
    <source>
        <dbReference type="SAM" id="MobiDB-lite"/>
    </source>
</evidence>
<accession>A0A2S8J8W7</accession>
<evidence type="ECO:0000313" key="8">
    <source>
        <dbReference type="EMBL" id="PQP23511.1"/>
    </source>
</evidence>